<organism evidence="1">
    <name type="scientific">Phytophthora nicotianae</name>
    <name type="common">Potato buckeye rot agent</name>
    <name type="synonym">Phytophthora parasitica</name>
    <dbReference type="NCBI Taxonomy" id="4792"/>
    <lineage>
        <taxon>Eukaryota</taxon>
        <taxon>Sar</taxon>
        <taxon>Stramenopiles</taxon>
        <taxon>Oomycota</taxon>
        <taxon>Peronosporomycetes</taxon>
        <taxon>Peronosporales</taxon>
        <taxon>Peronosporaceae</taxon>
        <taxon>Phytophthora</taxon>
    </lineage>
</organism>
<gene>
    <name evidence="1" type="ORF">L915_11147</name>
    <name evidence="2" type="ORF">L917_10952</name>
</gene>
<reference evidence="1" key="2">
    <citation type="submission" date="2013-11" db="EMBL/GenBank/DDBJ databases">
        <title>The Genome Sequence of Phytophthora parasitica CJ02B3.</title>
        <authorList>
            <consortium name="The Broad Institute Genomics Platform"/>
            <person name="Russ C."/>
            <person name="Tyler B."/>
            <person name="Panabieres F."/>
            <person name="Shan W."/>
            <person name="Tripathy S."/>
            <person name="Grunwald N."/>
            <person name="Machado M."/>
            <person name="Johnson C.S."/>
            <person name="Arredondo F."/>
            <person name="Hong C."/>
            <person name="Coffey M."/>
            <person name="Young S.K."/>
            <person name="Zeng Q."/>
            <person name="Gargeya S."/>
            <person name="Fitzgerald M."/>
            <person name="Abouelleil A."/>
            <person name="Alvarado L."/>
            <person name="Chapman S.B."/>
            <person name="Gainer-Dewar J."/>
            <person name="Goldberg J."/>
            <person name="Griggs A."/>
            <person name="Gujja S."/>
            <person name="Hansen M."/>
            <person name="Howarth C."/>
            <person name="Imamovic A."/>
            <person name="Ireland A."/>
            <person name="Larimer J."/>
            <person name="McCowan C."/>
            <person name="Murphy C."/>
            <person name="Pearson M."/>
            <person name="Poon T.W."/>
            <person name="Priest M."/>
            <person name="Roberts A."/>
            <person name="Saif S."/>
            <person name="Shea T."/>
            <person name="Sykes S."/>
            <person name="Wortman J."/>
            <person name="Nusbaum C."/>
            <person name="Birren B."/>
        </authorList>
    </citation>
    <scope>NUCLEOTIDE SEQUENCE [LARGE SCALE GENOMIC DNA]</scope>
    <source>
        <strain evidence="1">CJ02B3</strain>
    </source>
</reference>
<dbReference type="EMBL" id="KI680355">
    <property type="protein sequence ID" value="ETL90316.1"/>
    <property type="molecule type" value="Genomic_DNA"/>
</dbReference>
<sequence>RVDRRALSSDLDEAFRQIRRVESLQPRPEPPLARSQPYAYGAYPAYSAYAPGVRSTSVPVENADIEFDEEQGSFERVCPLAEEKVSSALTKYNTKTTRPDRKLYLRPSQLAKQAQFVAMTSKTWSGKLVQVRANYHKQKTFDGPYVVHLLLHAANEVRQGIRRVTPARIAEAADAIDTYLAERSDVRVGGIARTHWAINQARQPHNAGVSLPESATFRQML</sequence>
<feature type="non-terminal residue" evidence="1">
    <location>
        <position position="1"/>
    </location>
</feature>
<proteinExistence type="predicted"/>
<dbReference type="VEuPathDB" id="FungiDB:PPTG_13522"/>
<dbReference type="EMBL" id="KI686955">
    <property type="protein sequence ID" value="ETK83740.1"/>
    <property type="molecule type" value="Genomic_DNA"/>
</dbReference>
<dbReference type="Proteomes" id="UP000054423">
    <property type="component" value="Unassembled WGS sequence"/>
</dbReference>
<evidence type="ECO:0000313" key="1">
    <source>
        <dbReference type="EMBL" id="ETK83740.1"/>
    </source>
</evidence>
<dbReference type="OrthoDB" id="121231at2759"/>
<name>W2GN21_PHYNI</name>
<dbReference type="Proteomes" id="UP000053236">
    <property type="component" value="Unassembled WGS sequence"/>
</dbReference>
<protein>
    <submittedName>
        <fullName evidence="1">Uncharacterized protein</fullName>
    </submittedName>
</protein>
<reference evidence="2" key="1">
    <citation type="submission" date="2013-11" db="EMBL/GenBank/DDBJ databases">
        <title>The Genome Sequence of Phytophthora parasitica CHvinca01.</title>
        <authorList>
            <consortium name="The Broad Institute Genomics Platform"/>
            <person name="Russ C."/>
            <person name="Tyler B."/>
            <person name="Panabieres F."/>
            <person name="Shan W."/>
            <person name="Tripathy S."/>
            <person name="Grunwald N."/>
            <person name="Machado M."/>
            <person name="Johnson C.S."/>
            <person name="Arredondo F."/>
            <person name="Hong C."/>
            <person name="Coffey M."/>
            <person name="Young S.K."/>
            <person name="Zeng Q."/>
            <person name="Gargeya S."/>
            <person name="Fitzgerald M."/>
            <person name="Abouelleil A."/>
            <person name="Alvarado L."/>
            <person name="Chapman S.B."/>
            <person name="Gainer-Dewar J."/>
            <person name="Goldberg J."/>
            <person name="Griggs A."/>
            <person name="Gujja S."/>
            <person name="Hansen M."/>
            <person name="Howarth C."/>
            <person name="Imamovic A."/>
            <person name="Ireland A."/>
            <person name="Larimer J."/>
            <person name="McCowan C."/>
            <person name="Murphy C."/>
            <person name="Pearson M."/>
            <person name="Poon T.W."/>
            <person name="Priest M."/>
            <person name="Roberts A."/>
            <person name="Saif S."/>
            <person name="Shea T."/>
            <person name="Sykes S."/>
            <person name="Wortman J."/>
            <person name="Nusbaum C."/>
            <person name="Birren B."/>
        </authorList>
    </citation>
    <scope>NUCLEOTIDE SEQUENCE [LARGE SCALE GENOMIC DNA]</scope>
    <source>
        <strain evidence="2">CHvinca01</strain>
    </source>
</reference>
<accession>W2GN21</accession>
<dbReference type="AlphaFoldDB" id="W2GN21"/>
<evidence type="ECO:0000313" key="2">
    <source>
        <dbReference type="EMBL" id="ETL90316.1"/>
    </source>
</evidence>